<dbReference type="GO" id="GO:0008408">
    <property type="term" value="F:3'-5' exonuclease activity"/>
    <property type="evidence" value="ECO:0007669"/>
    <property type="project" value="TreeGrafter"/>
</dbReference>
<dbReference type="Pfam" id="PF00533">
    <property type="entry name" value="BRCT"/>
    <property type="match status" value="1"/>
</dbReference>
<evidence type="ECO:0000313" key="5">
    <source>
        <dbReference type="Proteomes" id="UP000199306"/>
    </source>
</evidence>
<dbReference type="Pfam" id="PF00929">
    <property type="entry name" value="RNase_T"/>
    <property type="match status" value="1"/>
</dbReference>
<dbReference type="InterPro" id="IPR013520">
    <property type="entry name" value="Ribonucl_H"/>
</dbReference>
<gene>
    <name evidence="4" type="ORF">SAMN04515674_116127</name>
</gene>
<name>A0A1I5Y367_9BACT</name>
<dbReference type="SMART" id="SM00479">
    <property type="entry name" value="EXOIII"/>
    <property type="match status" value="1"/>
</dbReference>
<dbReference type="CDD" id="cd06130">
    <property type="entry name" value="DNA_pol_III_epsilon_like"/>
    <property type="match status" value="1"/>
</dbReference>
<dbReference type="InterPro" id="IPR036420">
    <property type="entry name" value="BRCT_dom_sf"/>
</dbReference>
<sequence>MNFVAFDFETANEYKDSACEIGIAIVENGIVKEQKSWLIKPKKMYFNPFNVMIHGIDEYQVWDKPEFDVIWEEVRPYLENNYVVAHNVGFDISVLKSTLDAYGLPYPHLKFLCSHKVARRVWPGLVKYDLKTVSSYHNITFRHHKAGDDAEACARILIKAFEKLRLESFDELVKMISVKVGKLDANGYDSSEIRPKSKIKPRNPIVGDVLKRNPEHIFFQKQVVFTGTLQSMTRSEAQKKIADIGGIIDDIITIRTNYLVIGRKDYKRDNGISLSSKHKRTQEFLQKGANIEILSEEDFLRML</sequence>
<dbReference type="PROSITE" id="PS50172">
    <property type="entry name" value="BRCT"/>
    <property type="match status" value="1"/>
</dbReference>
<dbReference type="STRING" id="1079859.SAMN04515674_116127"/>
<dbReference type="PANTHER" id="PTHR30231">
    <property type="entry name" value="DNA POLYMERASE III SUBUNIT EPSILON"/>
    <property type="match status" value="1"/>
</dbReference>
<feature type="domain" description="BRCT" evidence="3">
    <location>
        <begin position="213"/>
        <end position="303"/>
    </location>
</feature>
<organism evidence="4 5">
    <name type="scientific">Pseudarcicella hirudinis</name>
    <dbReference type="NCBI Taxonomy" id="1079859"/>
    <lineage>
        <taxon>Bacteria</taxon>
        <taxon>Pseudomonadati</taxon>
        <taxon>Bacteroidota</taxon>
        <taxon>Cytophagia</taxon>
        <taxon>Cytophagales</taxon>
        <taxon>Flectobacillaceae</taxon>
        <taxon>Pseudarcicella</taxon>
    </lineage>
</organism>
<dbReference type="GO" id="GO:0005829">
    <property type="term" value="C:cytosol"/>
    <property type="evidence" value="ECO:0007669"/>
    <property type="project" value="TreeGrafter"/>
</dbReference>
<dbReference type="GO" id="GO:0006259">
    <property type="term" value="P:DNA metabolic process"/>
    <property type="evidence" value="ECO:0007669"/>
    <property type="project" value="UniProtKB-ARBA"/>
</dbReference>
<accession>A0A1I5Y367</accession>
<dbReference type="RefSeq" id="WP_092019248.1">
    <property type="nucleotide sequence ID" value="NZ_FOXH01000016.1"/>
</dbReference>
<dbReference type="InterPro" id="IPR001357">
    <property type="entry name" value="BRCT_dom"/>
</dbReference>
<dbReference type="CDD" id="cd17748">
    <property type="entry name" value="BRCT_DNA_ligase_like"/>
    <property type="match status" value="1"/>
</dbReference>
<protein>
    <submittedName>
        <fullName evidence="4">DNA polymerase-3 subunit epsilon</fullName>
    </submittedName>
</protein>
<evidence type="ECO:0000259" key="3">
    <source>
        <dbReference type="PROSITE" id="PS50172"/>
    </source>
</evidence>
<dbReference type="Gene3D" id="3.30.420.10">
    <property type="entry name" value="Ribonuclease H-like superfamily/Ribonuclease H"/>
    <property type="match status" value="1"/>
</dbReference>
<dbReference type="SUPFAM" id="SSF53098">
    <property type="entry name" value="Ribonuclease H-like"/>
    <property type="match status" value="1"/>
</dbReference>
<dbReference type="SUPFAM" id="SSF52113">
    <property type="entry name" value="BRCT domain"/>
    <property type="match status" value="1"/>
</dbReference>
<dbReference type="GO" id="GO:0003676">
    <property type="term" value="F:nucleic acid binding"/>
    <property type="evidence" value="ECO:0007669"/>
    <property type="project" value="InterPro"/>
</dbReference>
<dbReference type="Gene3D" id="3.40.50.10190">
    <property type="entry name" value="BRCT domain"/>
    <property type="match status" value="1"/>
</dbReference>
<dbReference type="InterPro" id="IPR012337">
    <property type="entry name" value="RNaseH-like_sf"/>
</dbReference>
<dbReference type="EMBL" id="FOXH01000016">
    <property type="protein sequence ID" value="SFQ38397.1"/>
    <property type="molecule type" value="Genomic_DNA"/>
</dbReference>
<evidence type="ECO:0000313" key="4">
    <source>
        <dbReference type="EMBL" id="SFQ38397.1"/>
    </source>
</evidence>
<reference evidence="4 5" key="1">
    <citation type="submission" date="2016-10" db="EMBL/GenBank/DDBJ databases">
        <authorList>
            <person name="de Groot N.N."/>
        </authorList>
    </citation>
    <scope>NUCLEOTIDE SEQUENCE [LARGE SCALE GENOMIC DNA]</scope>
    <source>
        <strain evidence="5">E92,LMG 26720,CCM 7988</strain>
    </source>
</reference>
<comment type="subunit">
    <text evidence="2">DNA polymerase III contains a core (composed of alpha, epsilon and theta chains) that associates with a tau subunit. This core dimerizes to form the POLIII' complex. PolIII' associates with the gamma complex (composed of gamma, delta, delta', psi and chi chains) and with the beta chain to form the complete DNA polymerase III complex.</text>
</comment>
<dbReference type="PANTHER" id="PTHR30231:SF42">
    <property type="entry name" value="EXONUCLEASE"/>
    <property type="match status" value="1"/>
</dbReference>
<proteinExistence type="predicted"/>
<evidence type="ECO:0000256" key="2">
    <source>
        <dbReference type="ARBA" id="ARBA00026073"/>
    </source>
</evidence>
<comment type="function">
    <text evidence="1">DNA polymerase III is a complex, multichain enzyme responsible for most of the replicative synthesis in bacteria. The epsilon subunit contain the editing function and is a proofreading 3'-5' exonuclease.</text>
</comment>
<dbReference type="OrthoDB" id="9803913at2"/>
<keyword evidence="5" id="KW-1185">Reference proteome</keyword>
<evidence type="ECO:0000256" key="1">
    <source>
        <dbReference type="ARBA" id="ARBA00025483"/>
    </source>
</evidence>
<dbReference type="FunFam" id="3.30.420.10:FF:000045">
    <property type="entry name" value="3'-5' exonuclease DinG"/>
    <property type="match status" value="1"/>
</dbReference>
<dbReference type="InterPro" id="IPR036397">
    <property type="entry name" value="RNaseH_sf"/>
</dbReference>
<dbReference type="AlphaFoldDB" id="A0A1I5Y367"/>
<dbReference type="Proteomes" id="UP000199306">
    <property type="component" value="Unassembled WGS sequence"/>
</dbReference>